<organism evidence="1 2">
    <name type="scientific">Streptomyces polychromogenes</name>
    <dbReference type="NCBI Taxonomy" id="67342"/>
    <lineage>
        <taxon>Bacteria</taxon>
        <taxon>Bacillati</taxon>
        <taxon>Actinomycetota</taxon>
        <taxon>Actinomycetes</taxon>
        <taxon>Kitasatosporales</taxon>
        <taxon>Streptomycetaceae</taxon>
        <taxon>Streptomyces</taxon>
    </lineage>
</organism>
<dbReference type="Proteomes" id="UP001501867">
    <property type="component" value="Unassembled WGS sequence"/>
</dbReference>
<reference evidence="1 2" key="1">
    <citation type="journal article" date="2019" name="Int. J. Syst. Evol. Microbiol.">
        <title>The Global Catalogue of Microorganisms (GCM) 10K type strain sequencing project: providing services to taxonomists for standard genome sequencing and annotation.</title>
        <authorList>
            <consortium name="The Broad Institute Genomics Platform"/>
            <consortium name="The Broad Institute Genome Sequencing Center for Infectious Disease"/>
            <person name="Wu L."/>
            <person name="Ma J."/>
        </authorList>
    </citation>
    <scope>NUCLEOTIDE SEQUENCE [LARGE SCALE GENOMIC DNA]</scope>
    <source>
        <strain evidence="1 2">JCM 4505</strain>
    </source>
</reference>
<protein>
    <submittedName>
        <fullName evidence="1">Uncharacterized protein</fullName>
    </submittedName>
</protein>
<comment type="caution">
    <text evidence="1">The sequence shown here is derived from an EMBL/GenBank/DDBJ whole genome shotgun (WGS) entry which is preliminary data.</text>
</comment>
<keyword evidence="2" id="KW-1185">Reference proteome</keyword>
<name>A0ABN0V211_9ACTN</name>
<evidence type="ECO:0000313" key="2">
    <source>
        <dbReference type="Proteomes" id="UP001501867"/>
    </source>
</evidence>
<accession>A0ABN0V211</accession>
<dbReference type="EMBL" id="BAAABV010000005">
    <property type="protein sequence ID" value="GAA0271381.1"/>
    <property type="molecule type" value="Genomic_DNA"/>
</dbReference>
<sequence length="195" mass="20973">MGIYLCSVDADAWSDDDVLGPAARLLDGELVRRGLPRCTPPPAAGLGQGSGSGTWFEEKMYRPMRTFEELCRAQPDGDECCEALLGWDLLIPVDFIGAITLPVSGPYSDTTTVHSAHRVLGAARGLASRLALPPQVPSRCDNLDLGNWFGGPAAAEAAAAHPGPWTQDLDAAYYTALYLRAAEHSLRRQCPMNYV</sequence>
<evidence type="ECO:0000313" key="1">
    <source>
        <dbReference type="EMBL" id="GAA0271381.1"/>
    </source>
</evidence>
<dbReference type="RefSeq" id="WP_344151896.1">
    <property type="nucleotide sequence ID" value="NZ_BAAABV010000005.1"/>
</dbReference>
<gene>
    <name evidence="1" type="ORF">GCM10010302_06200</name>
</gene>
<proteinExistence type="predicted"/>